<keyword evidence="2" id="KW-1003">Cell membrane</keyword>
<dbReference type="EMBL" id="AFGF01000050">
    <property type="protein sequence ID" value="EGO64699.1"/>
    <property type="molecule type" value="Genomic_DNA"/>
</dbReference>
<comment type="caution">
    <text evidence="7">The sequence shown here is derived from an EMBL/GenBank/DDBJ whole genome shotgun (WGS) entry which is preliminary data.</text>
</comment>
<dbReference type="RefSeq" id="WP_004093996.1">
    <property type="nucleotide sequence ID" value="NZ_AFGF01000050.1"/>
</dbReference>
<evidence type="ECO:0000256" key="3">
    <source>
        <dbReference type="ARBA" id="ARBA00022692"/>
    </source>
</evidence>
<evidence type="ECO:0000256" key="1">
    <source>
        <dbReference type="ARBA" id="ARBA00004651"/>
    </source>
</evidence>
<dbReference type="GO" id="GO:0005886">
    <property type="term" value="C:plasma membrane"/>
    <property type="evidence" value="ECO:0007669"/>
    <property type="project" value="UniProtKB-SubCell"/>
</dbReference>
<keyword evidence="5 6" id="KW-0472">Membrane</keyword>
<evidence type="ECO:0000256" key="6">
    <source>
        <dbReference type="SAM" id="Phobius"/>
    </source>
</evidence>
<dbReference type="PANTHER" id="PTHR33931">
    <property type="entry name" value="HOLIN-LIKE PROTEIN CIDA-RELATED"/>
    <property type="match status" value="1"/>
</dbReference>
<evidence type="ECO:0000256" key="4">
    <source>
        <dbReference type="ARBA" id="ARBA00022989"/>
    </source>
</evidence>
<keyword evidence="3 6" id="KW-0812">Transmembrane</keyword>
<dbReference type="NCBIfam" id="NF002460">
    <property type="entry name" value="PRK01658.1"/>
    <property type="match status" value="1"/>
</dbReference>
<name>F7NGW8_9FIRM</name>
<dbReference type="STRING" id="1009370.ALO_06548"/>
<keyword evidence="7" id="KW-0378">Hydrolase</keyword>
<evidence type="ECO:0000256" key="5">
    <source>
        <dbReference type="ARBA" id="ARBA00023136"/>
    </source>
</evidence>
<proteinExistence type="predicted"/>
<feature type="transmembrane region" description="Helical" evidence="6">
    <location>
        <begin position="57"/>
        <end position="78"/>
    </location>
</feature>
<accession>F7NGW8</accession>
<dbReference type="PANTHER" id="PTHR33931:SF2">
    <property type="entry name" value="HOLIN-LIKE PROTEIN CIDA"/>
    <property type="match status" value="1"/>
</dbReference>
<evidence type="ECO:0000256" key="2">
    <source>
        <dbReference type="ARBA" id="ARBA00022475"/>
    </source>
</evidence>
<dbReference type="GO" id="GO:0016787">
    <property type="term" value="F:hydrolase activity"/>
    <property type="evidence" value="ECO:0007669"/>
    <property type="project" value="UniProtKB-KW"/>
</dbReference>
<feature type="transmembrane region" description="Helical" evidence="6">
    <location>
        <begin position="90"/>
        <end position="112"/>
    </location>
</feature>
<dbReference type="Proteomes" id="UP000003240">
    <property type="component" value="Unassembled WGS sequence"/>
</dbReference>
<sequence>MKWLNIAGQITVLCGISLLGNSIAQVLNIGIPGSLIGMGMLFLLMERQWVKLEWIEAGANFLIAELLLFFIPAAIGVMQYKDLFQSELTSFLLVIVSSTILILLTAGALIELTSRHREKKRGACS</sequence>
<evidence type="ECO:0000313" key="8">
    <source>
        <dbReference type="Proteomes" id="UP000003240"/>
    </source>
</evidence>
<gene>
    <name evidence="7" type="ORF">ALO_06548</name>
</gene>
<feature type="transmembrane region" description="Helical" evidence="6">
    <location>
        <begin position="26"/>
        <end position="45"/>
    </location>
</feature>
<protein>
    <submittedName>
        <fullName evidence="7">Murein hydrolase lrga</fullName>
    </submittedName>
</protein>
<dbReference type="eggNOG" id="COG1380">
    <property type="taxonomic scope" value="Bacteria"/>
</dbReference>
<dbReference type="Pfam" id="PF03788">
    <property type="entry name" value="LrgA"/>
    <property type="match status" value="1"/>
</dbReference>
<dbReference type="OrthoDB" id="3176438at2"/>
<comment type="subcellular location">
    <subcellularLocation>
        <location evidence="1">Cell membrane</location>
        <topology evidence="1">Multi-pass membrane protein</topology>
    </subcellularLocation>
</comment>
<dbReference type="InterPro" id="IPR005538">
    <property type="entry name" value="LrgA/CidA"/>
</dbReference>
<keyword evidence="4 6" id="KW-1133">Transmembrane helix</keyword>
<evidence type="ECO:0000313" key="7">
    <source>
        <dbReference type="EMBL" id="EGO64699.1"/>
    </source>
</evidence>
<organism evidence="7 8">
    <name type="scientific">Acetonema longum DSM 6540</name>
    <dbReference type="NCBI Taxonomy" id="1009370"/>
    <lineage>
        <taxon>Bacteria</taxon>
        <taxon>Bacillati</taxon>
        <taxon>Bacillota</taxon>
        <taxon>Negativicutes</taxon>
        <taxon>Acetonemataceae</taxon>
        <taxon>Acetonema</taxon>
    </lineage>
</organism>
<reference evidence="7 8" key="1">
    <citation type="journal article" date="2011" name="EMBO J.">
        <title>Structural diversity of bacterial flagellar motors.</title>
        <authorList>
            <person name="Chen S."/>
            <person name="Beeby M."/>
            <person name="Murphy G.E."/>
            <person name="Leadbetter J.R."/>
            <person name="Hendrixson D.R."/>
            <person name="Briegel A."/>
            <person name="Li Z."/>
            <person name="Shi J."/>
            <person name="Tocheva E.I."/>
            <person name="Muller A."/>
            <person name="Dobro M.J."/>
            <person name="Jensen G.J."/>
        </authorList>
    </citation>
    <scope>NUCLEOTIDE SEQUENCE [LARGE SCALE GENOMIC DNA]</scope>
    <source>
        <strain evidence="7 8">DSM 6540</strain>
    </source>
</reference>
<dbReference type="AlphaFoldDB" id="F7NGW8"/>
<keyword evidence="8" id="KW-1185">Reference proteome</keyword>